<proteinExistence type="predicted"/>
<dbReference type="NCBIfam" id="TIGR04183">
    <property type="entry name" value="Por_Secre_tail"/>
    <property type="match status" value="1"/>
</dbReference>
<accession>A0A6P1QWU1</accession>
<dbReference type="PANTHER" id="PTHR45460:SF2">
    <property type="entry name" value="ALPHA 1,3 GLUCANASE, GH71 FAMILY (EUROFUNG)"/>
    <property type="match status" value="1"/>
</dbReference>
<dbReference type="KEGG" id="bcad:DBX24_05285"/>
<dbReference type="Proteomes" id="UP000464318">
    <property type="component" value="Chromosome"/>
</dbReference>
<evidence type="ECO:0000313" key="2">
    <source>
        <dbReference type="Proteomes" id="UP000464318"/>
    </source>
</evidence>
<dbReference type="RefSeq" id="WP_160224192.1">
    <property type="nucleotide sequence ID" value="NZ_CP029149.1"/>
</dbReference>
<reference evidence="1 2" key="1">
    <citation type="submission" date="2018-04" db="EMBL/GenBank/DDBJ databases">
        <title>Characteristic and Complete Genome Sequencing of A Novel Member of Infective Endocarditis Causative Bacteria: Bergeyella cardium QL-PH.</title>
        <authorList>
            <person name="Pan H."/>
            <person name="Sun E."/>
            <person name="Zhang Y."/>
        </authorList>
    </citation>
    <scope>NUCLEOTIDE SEQUENCE [LARGE SCALE GENOMIC DNA]</scope>
    <source>
        <strain evidence="1 2">HPQL</strain>
    </source>
</reference>
<dbReference type="InterPro" id="IPR013517">
    <property type="entry name" value="FG-GAP"/>
</dbReference>
<evidence type="ECO:0000313" key="1">
    <source>
        <dbReference type="EMBL" id="QHN65341.1"/>
    </source>
</evidence>
<dbReference type="EMBL" id="CP029149">
    <property type="protein sequence ID" value="QHN65341.1"/>
    <property type="molecule type" value="Genomic_DNA"/>
</dbReference>
<protein>
    <submittedName>
        <fullName evidence="1">T9SS type A sorting domain-containing protein</fullName>
    </submittedName>
</protein>
<dbReference type="AlphaFoldDB" id="A0A6P1QWU1"/>
<gene>
    <name evidence="1" type="ORF">DBX24_05285</name>
</gene>
<dbReference type="PANTHER" id="PTHR45460">
    <property type="entry name" value="SIMILAR TO CYSTEINE PROTEINASE"/>
    <property type="match status" value="1"/>
</dbReference>
<sequence length="580" mass="65112">MKKICIPLTIAALAFANAQQKFEEVTPTSFKAFYYGKASIGDVNNDGFKDVFFTGTVDEDGDNYPDITKNELYKNDNGTFVPLQLFPENAVHFSDNKFIDFDNDGLLDLVTTGLSYNDVVNYRTYRWKNTGTKFELQDNLDGRTFGNIEVFDLNHDGLLDYAVNGLRFIENVGFEYKTDVYLNSKTGFLDKRKDIIPEGRQYGKLRVFDIDNDGYLDAVLFGLNENTEEKFTIYKNNKGTFEISQELDGFQNGDLNYADFDSDGDLDFVISSLDKEGKHHLIYFKNNGGIFTPHQEINSDHLNDSSIDIGDINGDGYYDFIAIGSGKNSANNVTSVFIYNPTTDNFEEQYFDIDPVGGNGGINLFDFNNDNNLDVLLYGFDWKISGYPYVTKLFKNVQSITNKAPEPPTYLSATVSADKVTFEWSSGNDDKTPSKALQYEFIVGSAPGKSDIAKYTVTTPHWFLQKENLPNTIYWRVKSIDASKVLSNDSEEQVVSNLSVNNITKESGAVLYPNPVKDVLNIRTEAKVKSYRIINTSGQVVLSKTTDKKSINLSGLSKGLYIVEITFEDAKPLSAKIIVN</sequence>
<dbReference type="OrthoDB" id="1405746at2"/>
<name>A0A6P1QWU1_9FLAO</name>
<dbReference type="Gene3D" id="2.130.10.130">
    <property type="entry name" value="Integrin alpha, N-terminal"/>
    <property type="match status" value="1"/>
</dbReference>
<dbReference type="InterPro" id="IPR026444">
    <property type="entry name" value="Secre_tail"/>
</dbReference>
<dbReference type="Gene3D" id="2.60.40.10">
    <property type="entry name" value="Immunoglobulins"/>
    <property type="match status" value="1"/>
</dbReference>
<dbReference type="InterPro" id="IPR028994">
    <property type="entry name" value="Integrin_alpha_N"/>
</dbReference>
<dbReference type="Pfam" id="PF18962">
    <property type="entry name" value="Por_Secre_tail"/>
    <property type="match status" value="1"/>
</dbReference>
<dbReference type="InterPro" id="IPR013783">
    <property type="entry name" value="Ig-like_fold"/>
</dbReference>
<organism evidence="1 2">
    <name type="scientific">Bergeyella cardium</name>
    <dbReference type="NCBI Taxonomy" id="1585976"/>
    <lineage>
        <taxon>Bacteria</taxon>
        <taxon>Pseudomonadati</taxon>
        <taxon>Bacteroidota</taxon>
        <taxon>Flavobacteriia</taxon>
        <taxon>Flavobacteriales</taxon>
        <taxon>Weeksellaceae</taxon>
        <taxon>Bergeyella</taxon>
    </lineage>
</organism>
<keyword evidence="2" id="KW-1185">Reference proteome</keyword>
<dbReference type="SUPFAM" id="SSF69318">
    <property type="entry name" value="Integrin alpha N-terminal domain"/>
    <property type="match status" value="1"/>
</dbReference>
<dbReference type="Pfam" id="PF13517">
    <property type="entry name" value="FG-GAP_3"/>
    <property type="match status" value="2"/>
</dbReference>